<dbReference type="EMBL" id="JAVREL010000011">
    <property type="protein sequence ID" value="MDT0344773.1"/>
    <property type="molecule type" value="Genomic_DNA"/>
</dbReference>
<feature type="domain" description="Transglutaminase-like" evidence="1">
    <location>
        <begin position="97"/>
        <end position="161"/>
    </location>
</feature>
<evidence type="ECO:0000313" key="3">
    <source>
        <dbReference type="Proteomes" id="UP001183246"/>
    </source>
</evidence>
<sequence>MPSAVRLDPEVAAYYTAQSTFSDPGALASAYAGLPTGPARLARIVRDLMIHRVEGDLFGHPPAPDRLRDDAETRYLDDILRIITERNAAPLTTRRDPADRFVGVCRDFALLLCSILRHQGVPARVRSGFADYWGSDGFHFDHVVTEYWDAERGWLLADAQLADPLVTDRFAVDFDPVDVPRDRFQVAAKAWNAIRSGAADPKRFGLLLPEGPLVGEWFVAGNIRLDLAALNKTETLLWDVWGVGADSDGEMTDAIRDLYDGAADVTGDDVPFAAARALFEGNEGLRTPKTVRCLAPHGPAEVTLR</sequence>
<dbReference type="RefSeq" id="WP_311705898.1">
    <property type="nucleotide sequence ID" value="NZ_JAVREL010000011.1"/>
</dbReference>
<dbReference type="InterPro" id="IPR038765">
    <property type="entry name" value="Papain-like_cys_pep_sf"/>
</dbReference>
<comment type="caution">
    <text evidence="2">The sequence shown here is derived from an EMBL/GenBank/DDBJ whole genome shotgun (WGS) entry which is preliminary data.</text>
</comment>
<dbReference type="SMART" id="SM00460">
    <property type="entry name" value="TGc"/>
    <property type="match status" value="1"/>
</dbReference>
<dbReference type="Gene3D" id="3.10.620.30">
    <property type="match status" value="1"/>
</dbReference>
<dbReference type="SUPFAM" id="SSF54001">
    <property type="entry name" value="Cysteine proteinases"/>
    <property type="match status" value="1"/>
</dbReference>
<dbReference type="Pfam" id="PF01841">
    <property type="entry name" value="Transglut_core"/>
    <property type="match status" value="1"/>
</dbReference>
<name>A0ABU2MTY6_9ACTN</name>
<organism evidence="2 3">
    <name type="scientific">Streptomyces litchfieldiae</name>
    <dbReference type="NCBI Taxonomy" id="3075543"/>
    <lineage>
        <taxon>Bacteria</taxon>
        <taxon>Bacillati</taxon>
        <taxon>Actinomycetota</taxon>
        <taxon>Actinomycetes</taxon>
        <taxon>Kitasatosporales</taxon>
        <taxon>Streptomycetaceae</taxon>
        <taxon>Streptomyces</taxon>
    </lineage>
</organism>
<evidence type="ECO:0000259" key="1">
    <source>
        <dbReference type="SMART" id="SM00460"/>
    </source>
</evidence>
<protein>
    <submittedName>
        <fullName evidence="2">Transglutaminase-like domain-containing protein</fullName>
    </submittedName>
</protein>
<dbReference type="Proteomes" id="UP001183246">
    <property type="component" value="Unassembled WGS sequence"/>
</dbReference>
<evidence type="ECO:0000313" key="2">
    <source>
        <dbReference type="EMBL" id="MDT0344773.1"/>
    </source>
</evidence>
<dbReference type="InterPro" id="IPR002931">
    <property type="entry name" value="Transglutaminase-like"/>
</dbReference>
<keyword evidence="3" id="KW-1185">Reference proteome</keyword>
<accession>A0ABU2MTY6</accession>
<gene>
    <name evidence="2" type="ORF">RM590_19460</name>
</gene>
<reference evidence="3" key="1">
    <citation type="submission" date="2023-07" db="EMBL/GenBank/DDBJ databases">
        <title>30 novel species of actinomycetes from the DSMZ collection.</title>
        <authorList>
            <person name="Nouioui I."/>
        </authorList>
    </citation>
    <scope>NUCLEOTIDE SEQUENCE [LARGE SCALE GENOMIC DNA]</scope>
    <source>
        <strain evidence="3">DSM 44938</strain>
    </source>
</reference>
<proteinExistence type="predicted"/>